<dbReference type="Proteomes" id="UP001598130">
    <property type="component" value="Unassembled WGS sequence"/>
</dbReference>
<keyword evidence="4 6" id="KW-0238">DNA-binding</keyword>
<dbReference type="SUPFAM" id="SSF46689">
    <property type="entry name" value="Homeodomain-like"/>
    <property type="match status" value="1"/>
</dbReference>
<evidence type="ECO:0000259" key="7">
    <source>
        <dbReference type="PROSITE" id="PS50977"/>
    </source>
</evidence>
<dbReference type="PROSITE" id="PS50977">
    <property type="entry name" value="HTH_TETR_2"/>
    <property type="match status" value="1"/>
</dbReference>
<gene>
    <name evidence="8" type="ORF">OCL97_12140</name>
</gene>
<dbReference type="InterPro" id="IPR009057">
    <property type="entry name" value="Homeodomain-like_sf"/>
</dbReference>
<dbReference type="InterPro" id="IPR023772">
    <property type="entry name" value="DNA-bd_HTH_TetR-type_CS"/>
</dbReference>
<feature type="DNA-binding region" description="H-T-H motif" evidence="6">
    <location>
        <begin position="35"/>
        <end position="54"/>
    </location>
</feature>
<dbReference type="Gene3D" id="1.10.357.10">
    <property type="entry name" value="Tetracycline Repressor, domain 2"/>
    <property type="match status" value="1"/>
</dbReference>
<evidence type="ECO:0000256" key="6">
    <source>
        <dbReference type="PROSITE-ProRule" id="PRU00335"/>
    </source>
</evidence>
<keyword evidence="5" id="KW-0804">Transcription</keyword>
<protein>
    <submittedName>
        <fullName evidence="8">TetR/AcrR family transcriptional regulator</fullName>
    </submittedName>
</protein>
<name>A0ABW6CNR3_9CAUL</name>
<evidence type="ECO:0000256" key="4">
    <source>
        <dbReference type="ARBA" id="ARBA00023125"/>
    </source>
</evidence>
<dbReference type="PROSITE" id="PS01081">
    <property type="entry name" value="HTH_TETR_1"/>
    <property type="match status" value="1"/>
</dbReference>
<evidence type="ECO:0000256" key="2">
    <source>
        <dbReference type="ARBA" id="ARBA00022491"/>
    </source>
</evidence>
<dbReference type="Pfam" id="PF00440">
    <property type="entry name" value="TetR_N"/>
    <property type="match status" value="1"/>
</dbReference>
<evidence type="ECO:0000256" key="3">
    <source>
        <dbReference type="ARBA" id="ARBA00023015"/>
    </source>
</evidence>
<dbReference type="InterPro" id="IPR001647">
    <property type="entry name" value="HTH_TetR"/>
</dbReference>
<dbReference type="Pfam" id="PF02909">
    <property type="entry name" value="TetR_C_1"/>
    <property type="match status" value="1"/>
</dbReference>
<dbReference type="InterPro" id="IPR003012">
    <property type="entry name" value="Tet_transcr_reg_TetR"/>
</dbReference>
<dbReference type="InterPro" id="IPR004111">
    <property type="entry name" value="Repressor_TetR_C"/>
</dbReference>
<reference evidence="8 9" key="1">
    <citation type="submission" date="2022-09" db="EMBL/GenBank/DDBJ databases">
        <title>New species of Phenylobacterium.</title>
        <authorList>
            <person name="Mieszkin S."/>
        </authorList>
    </citation>
    <scope>NUCLEOTIDE SEQUENCE [LARGE SCALE GENOMIC DNA]</scope>
    <source>
        <strain evidence="8 9">HK31-G</strain>
    </source>
</reference>
<sequence>MVSRVPSKARPQLSPDLVVAAAAQVLEREGFEGLTMRAVAAQLQVQAPALYWHFPNKDALQVALYDHLMADLVFELQGRDWRKDIFDMAQQLRRHLLARRDVALLLPHGFFVGPNIMGHAEKILAILIRAGLAPKDAGYAMSTGFSYVITWVIGEADLVARRATGHDGNDELAQAMVATGAYPHFAQVIGSFEAGGDVDGQFAFGMNCLIAGFAQLIPER</sequence>
<dbReference type="PANTHER" id="PTHR30055:SF151">
    <property type="entry name" value="TRANSCRIPTIONAL REGULATORY PROTEIN"/>
    <property type="match status" value="1"/>
</dbReference>
<dbReference type="RefSeq" id="WP_377370292.1">
    <property type="nucleotide sequence ID" value="NZ_JAOTJD010000021.1"/>
</dbReference>
<dbReference type="SUPFAM" id="SSF48498">
    <property type="entry name" value="Tetracyclin repressor-like, C-terminal domain"/>
    <property type="match status" value="1"/>
</dbReference>
<dbReference type="EMBL" id="JAOTJD010000021">
    <property type="protein sequence ID" value="MFD3264707.1"/>
    <property type="molecule type" value="Genomic_DNA"/>
</dbReference>
<evidence type="ECO:0000313" key="9">
    <source>
        <dbReference type="Proteomes" id="UP001598130"/>
    </source>
</evidence>
<keyword evidence="3" id="KW-0805">Transcription regulation</keyword>
<dbReference type="InterPro" id="IPR050109">
    <property type="entry name" value="HTH-type_TetR-like_transc_reg"/>
</dbReference>
<comment type="caution">
    <text evidence="8">The sequence shown here is derived from an EMBL/GenBank/DDBJ whole genome shotgun (WGS) entry which is preliminary data.</text>
</comment>
<keyword evidence="2" id="KW-0678">Repressor</keyword>
<organism evidence="8 9">
    <name type="scientific">Phenylobacterium ferrooxidans</name>
    <dbReference type="NCBI Taxonomy" id="2982689"/>
    <lineage>
        <taxon>Bacteria</taxon>
        <taxon>Pseudomonadati</taxon>
        <taxon>Pseudomonadota</taxon>
        <taxon>Alphaproteobacteria</taxon>
        <taxon>Caulobacterales</taxon>
        <taxon>Caulobacteraceae</taxon>
        <taxon>Phenylobacterium</taxon>
    </lineage>
</organism>
<dbReference type="PRINTS" id="PR00455">
    <property type="entry name" value="HTHTETR"/>
</dbReference>
<dbReference type="InterPro" id="IPR036271">
    <property type="entry name" value="Tet_transcr_reg_TetR-rel_C_sf"/>
</dbReference>
<accession>A0ABW6CNR3</accession>
<evidence type="ECO:0000256" key="1">
    <source>
        <dbReference type="ARBA" id="ARBA00002856"/>
    </source>
</evidence>
<keyword evidence="9" id="KW-1185">Reference proteome</keyword>
<comment type="function">
    <text evidence="1">TetR is the repressor of the tetracycline resistance element; its N-terminal region forms a helix-turn-helix structure and binds DNA. Binding of tetracycline to TetR reduces the repressor affinity for the tetracycline resistance gene (tetA) promoter operator sites.</text>
</comment>
<feature type="domain" description="HTH tetR-type" evidence="7">
    <location>
        <begin position="12"/>
        <end position="72"/>
    </location>
</feature>
<dbReference type="Gene3D" id="1.10.10.60">
    <property type="entry name" value="Homeodomain-like"/>
    <property type="match status" value="1"/>
</dbReference>
<proteinExistence type="predicted"/>
<evidence type="ECO:0000256" key="5">
    <source>
        <dbReference type="ARBA" id="ARBA00023163"/>
    </source>
</evidence>
<dbReference type="PRINTS" id="PR00400">
    <property type="entry name" value="TETREPRESSOR"/>
</dbReference>
<evidence type="ECO:0000313" key="8">
    <source>
        <dbReference type="EMBL" id="MFD3264707.1"/>
    </source>
</evidence>
<dbReference type="PANTHER" id="PTHR30055">
    <property type="entry name" value="HTH-TYPE TRANSCRIPTIONAL REGULATOR RUTR"/>
    <property type="match status" value="1"/>
</dbReference>